<feature type="domain" description="Letm1 RBD" evidence="9">
    <location>
        <begin position="168"/>
        <end position="346"/>
    </location>
</feature>
<keyword evidence="5 7" id="KW-0496">Mitochondrion</keyword>
<dbReference type="GO" id="GO:0005743">
    <property type="term" value="C:mitochondrial inner membrane"/>
    <property type="evidence" value="ECO:0007669"/>
    <property type="project" value="UniProtKB-SubCell"/>
</dbReference>
<protein>
    <submittedName>
        <fullName evidence="10">Putative receptor ccr1 panstrongylus lignarius</fullName>
    </submittedName>
</protein>
<accession>A0A4P6D8D7</accession>
<keyword evidence="2 8" id="KW-0812">Transmembrane</keyword>
<dbReference type="GO" id="GO:0030003">
    <property type="term" value="P:intracellular monoatomic cation homeostasis"/>
    <property type="evidence" value="ECO:0007669"/>
    <property type="project" value="TreeGrafter"/>
</dbReference>
<dbReference type="InterPro" id="IPR044202">
    <property type="entry name" value="LETM1/MDM38-like"/>
</dbReference>
<evidence type="ECO:0000256" key="2">
    <source>
        <dbReference type="ARBA" id="ARBA00022692"/>
    </source>
</evidence>
<comment type="subcellular location">
    <subcellularLocation>
        <location evidence="1">Mitochondrion inner membrane</location>
        <topology evidence="1">Single-pass membrane protein</topology>
    </subcellularLocation>
</comment>
<evidence type="ECO:0000259" key="9">
    <source>
        <dbReference type="PROSITE" id="PS51758"/>
    </source>
</evidence>
<evidence type="ECO:0000256" key="3">
    <source>
        <dbReference type="ARBA" id="ARBA00022792"/>
    </source>
</evidence>
<proteinExistence type="predicted"/>
<feature type="transmembrane region" description="Helical" evidence="8">
    <location>
        <begin position="122"/>
        <end position="145"/>
    </location>
</feature>
<dbReference type="AlphaFoldDB" id="A0A4P6D8D7"/>
<reference evidence="10" key="1">
    <citation type="submission" date="2019-04" db="EMBL/GenBank/DDBJ databases">
        <title>Analysis of the testis transcriptome of the Chagas disease vector Rhodnius prolixus.</title>
        <authorList>
            <person name="Cesar J."/>
            <person name="Ribeiro J.M."/>
            <person name="Pereira M.H."/>
            <person name="Araujo R.N."/>
            <person name="Gontijo N.F."/>
            <person name="Pessoa G."/>
            <person name="Sant'Anna M.V."/>
            <person name="Sorgine M.H."/>
            <person name="Majerowicz D."/>
            <person name="Carvalho A.B."/>
            <person name="Braz G."/>
            <person name="Mesquita R."/>
            <person name="Lagerblad P.O."/>
            <person name="Koerich L.B."/>
        </authorList>
    </citation>
    <scope>NUCLEOTIDE SEQUENCE</scope>
</reference>
<dbReference type="PANTHER" id="PTHR14009">
    <property type="entry name" value="LEUCINE ZIPPER-EF-HAND CONTAINING TRANSMEMBRANE PROTEIN"/>
    <property type="match status" value="1"/>
</dbReference>
<name>A0A4P6D8D7_RHOPR</name>
<keyword evidence="10" id="KW-0675">Receptor</keyword>
<dbReference type="PROSITE" id="PS51758">
    <property type="entry name" value="LETM1_RBD"/>
    <property type="match status" value="1"/>
</dbReference>
<dbReference type="GeneID" id="141449440"/>
<dbReference type="InterPro" id="IPR033122">
    <property type="entry name" value="LETM1-like_RBD"/>
</dbReference>
<keyword evidence="6 8" id="KW-0472">Membrane</keyword>
<dbReference type="EMBL" id="GHKJ01000479">
    <property type="protein sequence ID" value="MOY45509.1"/>
    <property type="molecule type" value="Transcribed_RNA"/>
</dbReference>
<keyword evidence="3" id="KW-0999">Mitochondrion inner membrane</keyword>
<evidence type="ECO:0000256" key="6">
    <source>
        <dbReference type="ARBA" id="ARBA00023136"/>
    </source>
</evidence>
<dbReference type="Pfam" id="PF07766">
    <property type="entry name" value="LETM1_RBD"/>
    <property type="match status" value="1"/>
</dbReference>
<dbReference type="RefSeq" id="XP_073974983.1">
    <property type="nucleotide sequence ID" value="XM_074118882.1"/>
</dbReference>
<evidence type="ECO:0000256" key="1">
    <source>
        <dbReference type="ARBA" id="ARBA00004434"/>
    </source>
</evidence>
<evidence type="ECO:0000313" key="10">
    <source>
        <dbReference type="EMBL" id="MOY45509.1"/>
    </source>
</evidence>
<keyword evidence="4 8" id="KW-1133">Transmembrane helix</keyword>
<evidence type="ECO:0000256" key="7">
    <source>
        <dbReference type="PROSITE-ProRule" id="PRU01094"/>
    </source>
</evidence>
<evidence type="ECO:0000256" key="8">
    <source>
        <dbReference type="SAM" id="Phobius"/>
    </source>
</evidence>
<evidence type="ECO:0000256" key="5">
    <source>
        <dbReference type="ARBA" id="ARBA00023128"/>
    </source>
</evidence>
<dbReference type="PANTHER" id="PTHR14009:SF13">
    <property type="entry name" value="LETM1 DOMAIN-CONTAINING PROTEIN 1"/>
    <property type="match status" value="1"/>
</dbReference>
<dbReference type="GO" id="GO:0043022">
    <property type="term" value="F:ribosome binding"/>
    <property type="evidence" value="ECO:0007669"/>
    <property type="project" value="InterPro"/>
</dbReference>
<organism evidence="10">
    <name type="scientific">Rhodnius prolixus</name>
    <name type="common">Triatomid bug</name>
    <dbReference type="NCBI Taxonomy" id="13249"/>
    <lineage>
        <taxon>Eukaryota</taxon>
        <taxon>Metazoa</taxon>
        <taxon>Ecdysozoa</taxon>
        <taxon>Arthropoda</taxon>
        <taxon>Hexapoda</taxon>
        <taxon>Insecta</taxon>
        <taxon>Pterygota</taxon>
        <taxon>Neoptera</taxon>
        <taxon>Paraneoptera</taxon>
        <taxon>Hemiptera</taxon>
        <taxon>Heteroptera</taxon>
        <taxon>Panheteroptera</taxon>
        <taxon>Cimicomorpha</taxon>
        <taxon>Reduviidae</taxon>
        <taxon>Triatominae</taxon>
        <taxon>Rhodnius</taxon>
    </lineage>
</organism>
<evidence type="ECO:0000256" key="4">
    <source>
        <dbReference type="ARBA" id="ARBA00022989"/>
    </source>
</evidence>
<sequence length="346" mass="40692">MFFTPRLAVTVCKRNLFGINALRKSHGQSSNRSSGPFSPLRKYVFSSYVEYIKNYEVQLEKTFPSAIRIYRVFKIGVQDLYKDIKLFLGIIKKLNANKRNLECLTRKELEIYFQMPKDMYRVAPVLLISALPFANYIIFPLAYLFPRQLLSSHFWSLQQRVQFAVLDQKSRLRYYKPVFRSLQARLKQVKANLLYFSWRRCIALLGSGLHPSSAKILRCQPLFGKGQIYHMKNLTTHHIGSLLRMHNMHPGWRRRKRLLDRAKLIHLMDLAIVKEGGVEKLTNDEIRAACFIRGLNPTNMNTEETVVWLNEWVNISSNLREDHWSFILHLPILMAYNHPSNWVLIH</sequence>